<evidence type="ECO:0000259" key="3">
    <source>
        <dbReference type="PROSITE" id="PS50013"/>
    </source>
</evidence>
<gene>
    <name evidence="4" type="ORF">DERYTH_LOCUS13750</name>
</gene>
<dbReference type="GO" id="GO:0005634">
    <property type="term" value="C:nucleus"/>
    <property type="evidence" value="ECO:0007669"/>
    <property type="project" value="UniProtKB-SubCell"/>
</dbReference>
<dbReference type="InterPro" id="IPR023780">
    <property type="entry name" value="Chromo_domain"/>
</dbReference>
<dbReference type="InterPro" id="IPR000953">
    <property type="entry name" value="Chromo/chromo_shadow_dom"/>
</dbReference>
<proteinExistence type="predicted"/>
<feature type="domain" description="Chromo" evidence="3">
    <location>
        <begin position="55"/>
        <end position="112"/>
    </location>
</feature>
<protein>
    <submittedName>
        <fullName evidence="4">6199_t:CDS:1</fullName>
    </submittedName>
</protein>
<keyword evidence="5" id="KW-1185">Reference proteome</keyword>
<comment type="caution">
    <text evidence="4">The sequence shown here is derived from an EMBL/GenBank/DDBJ whole genome shotgun (WGS) entry which is preliminary data.</text>
</comment>
<dbReference type="PANTHER" id="PTHR22812">
    <property type="entry name" value="CHROMOBOX PROTEIN"/>
    <property type="match status" value="1"/>
</dbReference>
<dbReference type="SUPFAM" id="SSF54160">
    <property type="entry name" value="Chromo domain-like"/>
    <property type="match status" value="1"/>
</dbReference>
<dbReference type="Pfam" id="PF00385">
    <property type="entry name" value="Chromo"/>
    <property type="match status" value="1"/>
</dbReference>
<keyword evidence="2" id="KW-0539">Nucleus</keyword>
<accession>A0A9N9HZP7</accession>
<evidence type="ECO:0000256" key="2">
    <source>
        <dbReference type="ARBA" id="ARBA00023242"/>
    </source>
</evidence>
<dbReference type="AlphaFoldDB" id="A0A9N9HZP7"/>
<name>A0A9N9HZP7_9GLOM</name>
<sequence length="192" mass="22700">MNFKGNSRRDDEQVAHLVKGLSLDEDQWMKFDNQSMGMEHTRCDSNVDNWEPNRYEVDHVIAHKVVNGRDFYLVVWKGYSKDTWEPVENLDDCREKLYDFHKLSNEIKLNDQLQSDYEFDPEERKLFLDALQDSSSVNYELYDKVILGRTKDFNYLSEPTIESVPISEIGERGKLESELNQKDEDSDLYDLL</sequence>
<dbReference type="EMBL" id="CAJVPY010009870">
    <property type="protein sequence ID" value="CAG8713243.1"/>
    <property type="molecule type" value="Genomic_DNA"/>
</dbReference>
<dbReference type="SMART" id="SM00298">
    <property type="entry name" value="CHROMO"/>
    <property type="match status" value="1"/>
</dbReference>
<dbReference type="Gene3D" id="2.40.50.40">
    <property type="match status" value="1"/>
</dbReference>
<dbReference type="InterPro" id="IPR016197">
    <property type="entry name" value="Chromo-like_dom_sf"/>
</dbReference>
<reference evidence="4" key="1">
    <citation type="submission" date="2021-06" db="EMBL/GenBank/DDBJ databases">
        <authorList>
            <person name="Kallberg Y."/>
            <person name="Tangrot J."/>
            <person name="Rosling A."/>
        </authorList>
    </citation>
    <scope>NUCLEOTIDE SEQUENCE</scope>
    <source>
        <strain evidence="4">MA453B</strain>
    </source>
</reference>
<organism evidence="4 5">
    <name type="scientific">Dentiscutata erythropus</name>
    <dbReference type="NCBI Taxonomy" id="1348616"/>
    <lineage>
        <taxon>Eukaryota</taxon>
        <taxon>Fungi</taxon>
        <taxon>Fungi incertae sedis</taxon>
        <taxon>Mucoromycota</taxon>
        <taxon>Glomeromycotina</taxon>
        <taxon>Glomeromycetes</taxon>
        <taxon>Diversisporales</taxon>
        <taxon>Gigasporaceae</taxon>
        <taxon>Dentiscutata</taxon>
    </lineage>
</organism>
<dbReference type="CDD" id="cd00024">
    <property type="entry name" value="CD_CSD"/>
    <property type="match status" value="1"/>
</dbReference>
<evidence type="ECO:0000256" key="1">
    <source>
        <dbReference type="ARBA" id="ARBA00004123"/>
    </source>
</evidence>
<comment type="subcellular location">
    <subcellularLocation>
        <location evidence="1">Nucleus</location>
    </subcellularLocation>
</comment>
<dbReference type="OrthoDB" id="433924at2759"/>
<evidence type="ECO:0000313" key="4">
    <source>
        <dbReference type="EMBL" id="CAG8713243.1"/>
    </source>
</evidence>
<dbReference type="InterPro" id="IPR051219">
    <property type="entry name" value="Heterochromatin_chromo-domain"/>
</dbReference>
<evidence type="ECO:0000313" key="5">
    <source>
        <dbReference type="Proteomes" id="UP000789405"/>
    </source>
</evidence>
<dbReference type="Proteomes" id="UP000789405">
    <property type="component" value="Unassembled WGS sequence"/>
</dbReference>
<dbReference type="PROSITE" id="PS50013">
    <property type="entry name" value="CHROMO_2"/>
    <property type="match status" value="1"/>
</dbReference>